<feature type="compositionally biased region" description="Low complexity" evidence="1">
    <location>
        <begin position="44"/>
        <end position="54"/>
    </location>
</feature>
<name>A0A914CSA1_9BILA</name>
<feature type="region of interest" description="Disordered" evidence="1">
    <location>
        <begin position="159"/>
        <end position="184"/>
    </location>
</feature>
<sequence length="184" mass="20423">MTSARRASYSQTLDELLGLSTNSSKKLANSETILERPSTKHGRSSSSSTPLSESKNMNSQANINTTIDVWTREESLDDRKEPSTTKNNSENVLDDEKHNHNPSIKEESLSSSSSVSTNSLPEKMEKPLNVSKNLPDTRLATRNVNSAKIYSSKRQSIEINKKSIERPYSSILKSNTSQANSNFD</sequence>
<dbReference type="AlphaFoldDB" id="A0A914CSA1"/>
<accession>A0A914CSA1</accession>
<feature type="compositionally biased region" description="Low complexity" evidence="1">
    <location>
        <begin position="109"/>
        <end position="119"/>
    </location>
</feature>
<dbReference type="WBParaSite" id="ACRNAN_scaffold1343.g23307.t1">
    <property type="protein sequence ID" value="ACRNAN_scaffold1343.g23307.t1"/>
    <property type="gene ID" value="ACRNAN_scaffold1343.g23307"/>
</dbReference>
<feature type="region of interest" description="Disordered" evidence="1">
    <location>
        <begin position="1"/>
        <end position="139"/>
    </location>
</feature>
<feature type="compositionally biased region" description="Basic and acidic residues" evidence="1">
    <location>
        <begin position="94"/>
        <end position="108"/>
    </location>
</feature>
<feature type="compositionally biased region" description="Polar residues" evidence="1">
    <location>
        <begin position="171"/>
        <end position="184"/>
    </location>
</feature>
<reference evidence="3" key="1">
    <citation type="submission" date="2022-11" db="UniProtKB">
        <authorList>
            <consortium name="WormBaseParasite"/>
        </authorList>
    </citation>
    <scope>IDENTIFICATION</scope>
</reference>
<feature type="compositionally biased region" description="Polar residues" evidence="1">
    <location>
        <begin position="130"/>
        <end position="139"/>
    </location>
</feature>
<evidence type="ECO:0000313" key="2">
    <source>
        <dbReference type="Proteomes" id="UP000887540"/>
    </source>
</evidence>
<evidence type="ECO:0000313" key="3">
    <source>
        <dbReference type="WBParaSite" id="ACRNAN_scaffold1343.g23307.t1"/>
    </source>
</evidence>
<dbReference type="Proteomes" id="UP000887540">
    <property type="component" value="Unplaced"/>
</dbReference>
<organism evidence="2 3">
    <name type="scientific">Acrobeloides nanus</name>
    <dbReference type="NCBI Taxonomy" id="290746"/>
    <lineage>
        <taxon>Eukaryota</taxon>
        <taxon>Metazoa</taxon>
        <taxon>Ecdysozoa</taxon>
        <taxon>Nematoda</taxon>
        <taxon>Chromadorea</taxon>
        <taxon>Rhabditida</taxon>
        <taxon>Tylenchina</taxon>
        <taxon>Cephalobomorpha</taxon>
        <taxon>Cephaloboidea</taxon>
        <taxon>Cephalobidae</taxon>
        <taxon>Acrobeloides</taxon>
    </lineage>
</organism>
<feature type="compositionally biased region" description="Polar residues" evidence="1">
    <location>
        <begin position="1"/>
        <end position="32"/>
    </location>
</feature>
<feature type="compositionally biased region" description="Polar residues" evidence="1">
    <location>
        <begin position="55"/>
        <end position="68"/>
    </location>
</feature>
<keyword evidence="2" id="KW-1185">Reference proteome</keyword>
<protein>
    <submittedName>
        <fullName evidence="3">Uncharacterized protein</fullName>
    </submittedName>
</protein>
<feature type="compositionally biased region" description="Basic and acidic residues" evidence="1">
    <location>
        <begin position="70"/>
        <end position="83"/>
    </location>
</feature>
<proteinExistence type="predicted"/>
<evidence type="ECO:0000256" key="1">
    <source>
        <dbReference type="SAM" id="MobiDB-lite"/>
    </source>
</evidence>